<keyword evidence="2" id="KW-0813">Transport</keyword>
<evidence type="ECO:0000256" key="2">
    <source>
        <dbReference type="ARBA" id="ARBA00022448"/>
    </source>
</evidence>
<feature type="transmembrane region" description="Helical" evidence="7">
    <location>
        <begin position="284"/>
        <end position="303"/>
    </location>
</feature>
<dbReference type="InterPro" id="IPR044880">
    <property type="entry name" value="NCX_ion-bd_dom_sf"/>
</dbReference>
<dbReference type="OMA" id="VKGFEWE"/>
<dbReference type="Proteomes" id="UP000068832">
    <property type="component" value="Chromosome"/>
</dbReference>
<accession>A0A088E5G1</accession>
<reference evidence="9 15" key="1">
    <citation type="journal article" date="2014" name="J. Bacteriol.">
        <title>Role of an Archaeal PitA Transporter in the Copper and Arsenic Resistance of Metallosphaera sedula, an Extreme Thermoacidophile.</title>
        <authorList>
            <person name="McCarthy S."/>
            <person name="Ai C."/>
            <person name="Wheaton G."/>
            <person name="Tevatia R."/>
            <person name="Eckrich V."/>
            <person name="Kelly R."/>
            <person name="Blum P."/>
        </authorList>
    </citation>
    <scope>NUCLEOTIDE SEQUENCE [LARGE SCALE GENOMIC DNA]</scope>
    <source>
        <strain evidence="9 15">CuR1</strain>
    </source>
</reference>
<dbReference type="EMBL" id="CP012172">
    <property type="protein sequence ID" value="AKV74536.1"/>
    <property type="molecule type" value="Genomic_DNA"/>
</dbReference>
<evidence type="ECO:0000313" key="20">
    <source>
        <dbReference type="Proteomes" id="UP000068832"/>
    </source>
</evidence>
<dbReference type="OrthoDB" id="10957at2157"/>
<dbReference type="Proteomes" id="UP000029084">
    <property type="component" value="Chromosome"/>
</dbReference>
<evidence type="ECO:0000313" key="14">
    <source>
        <dbReference type="EMBL" id="AKV83509.1"/>
    </source>
</evidence>
<feature type="transmembrane region" description="Helical" evidence="7">
    <location>
        <begin position="37"/>
        <end position="62"/>
    </location>
</feature>
<evidence type="ECO:0000256" key="4">
    <source>
        <dbReference type="ARBA" id="ARBA00022989"/>
    </source>
</evidence>
<feature type="transmembrane region" description="Helical" evidence="7">
    <location>
        <begin position="161"/>
        <end position="180"/>
    </location>
</feature>
<feature type="transmembrane region" description="Helical" evidence="7">
    <location>
        <begin position="6"/>
        <end position="25"/>
    </location>
</feature>
<dbReference type="InterPro" id="IPR004713">
    <property type="entry name" value="CaH_exchang"/>
</dbReference>
<evidence type="ECO:0000313" key="13">
    <source>
        <dbReference type="EMBL" id="AKV81271.1"/>
    </source>
</evidence>
<evidence type="ECO:0000256" key="6">
    <source>
        <dbReference type="ARBA" id="ARBA00023136"/>
    </source>
</evidence>
<protein>
    <submittedName>
        <fullName evidence="9">Sodium/calcium exchanger membrane region</fullName>
    </submittedName>
    <submittedName>
        <fullName evidence="10">Sodium:proton exchanger</fullName>
    </submittedName>
</protein>
<dbReference type="GO" id="GO:0012505">
    <property type="term" value="C:endomembrane system"/>
    <property type="evidence" value="ECO:0007669"/>
    <property type="project" value="UniProtKB-SubCell"/>
</dbReference>
<reference evidence="14 16" key="3">
    <citation type="submission" date="2015-07" db="EMBL/GenBank/DDBJ databases">
        <title>Physiological, transcriptional responses and genome re-sequencing of acid resistant extremely thermoacidophilic Metallosphaera sedula SARC-M1.</title>
        <authorList>
            <person name="Ai C."/>
            <person name="McCarthy S."/>
            <person name="Eckrich V."/>
            <person name="Rudrappa D."/>
            <person name="Qiu G."/>
            <person name="Blum P."/>
        </authorList>
    </citation>
    <scope>NUCLEOTIDE SEQUENCE [LARGE SCALE GENOMIC DNA]</scope>
    <source>
        <strain evidence="14 16">SARC-M1</strain>
    </source>
</reference>
<evidence type="ECO:0000313" key="18">
    <source>
        <dbReference type="Proteomes" id="UP000062398"/>
    </source>
</evidence>
<dbReference type="AlphaFoldDB" id="A0A088E5G1"/>
<evidence type="ECO:0000313" key="16">
    <source>
        <dbReference type="Proteomes" id="UP000056255"/>
    </source>
</evidence>
<reference evidence="17 18" key="2">
    <citation type="journal article" date="2015" name="Genome Announc.">
        <title>Complete Genome Sequences of Evolved Arsenate-Resistant Metallosphaera sedula Strains.</title>
        <authorList>
            <person name="Ai C."/>
            <person name="McCarthy S."/>
            <person name="Schackwitz W."/>
            <person name="Martin J."/>
            <person name="Lipzen A."/>
            <person name="Blum P."/>
        </authorList>
    </citation>
    <scope>NUCLEOTIDE SEQUENCE [LARGE SCALE GENOMIC DNA]</scope>
    <source>
        <strain evidence="12 18">ARS120-1</strain>
        <strain evidence="13 17">ARS120-2</strain>
        <strain evidence="10 20">ARS50-1</strain>
        <strain evidence="11 19">ARS50-2</strain>
    </source>
</reference>
<keyword evidence="6 7" id="KW-0472">Membrane</keyword>
<evidence type="ECO:0000256" key="5">
    <source>
        <dbReference type="ARBA" id="ARBA00023065"/>
    </source>
</evidence>
<dbReference type="InterPro" id="IPR004837">
    <property type="entry name" value="NaCa_Exmemb"/>
</dbReference>
<sequence precursor="true">MLLSTLIVDLVIVLALMSLSAELLAKGVEELEEVMGQGLAGGVVLGTLTALPETLIVITAVLENKGEVALGSAVGGNVVLFTLGVGLVAMLYQWKWGRPLTMKGDYGHELTIMGITSAVLVIPLLLGNLNPLISVALFSIYAYYVISRIRKGSRGKINIKSMIQVIVGGSIVVVLSPYFVNIISELALYSGISQAWISLALTPIVAELEEGISSIRLALKYPAGGSTAVVSYFGSKIQNATLLLGLVGLDFVNVRGPFLLLALISNLIGIAIVKDGKLTFTEGLLLSVIYFAMLYVAFIFQFSSI</sequence>
<evidence type="ECO:0000313" key="11">
    <source>
        <dbReference type="EMBL" id="AKV76775.1"/>
    </source>
</evidence>
<evidence type="ECO:0000313" key="17">
    <source>
        <dbReference type="Proteomes" id="UP000061362"/>
    </source>
</evidence>
<dbReference type="GeneID" id="91756042"/>
<dbReference type="PATRIC" id="fig|43687.5.peg.1671"/>
<feature type="transmembrane region" description="Helical" evidence="7">
    <location>
        <begin position="254"/>
        <end position="272"/>
    </location>
</feature>
<dbReference type="EMBL" id="CP012175">
    <property type="protein sequence ID" value="AKV81271.1"/>
    <property type="molecule type" value="Genomic_DNA"/>
</dbReference>
<feature type="domain" description="Sodium/calcium exchanger membrane region" evidence="8">
    <location>
        <begin position="161"/>
        <end position="298"/>
    </location>
</feature>
<dbReference type="GO" id="GO:0006874">
    <property type="term" value="P:intracellular calcium ion homeostasis"/>
    <property type="evidence" value="ECO:0007669"/>
    <property type="project" value="TreeGrafter"/>
</dbReference>
<dbReference type="EMBL" id="CP012173">
    <property type="protein sequence ID" value="AKV76775.1"/>
    <property type="molecule type" value="Genomic_DNA"/>
</dbReference>
<organism evidence="9 15">
    <name type="scientific">Metallosphaera sedula</name>
    <dbReference type="NCBI Taxonomy" id="43687"/>
    <lineage>
        <taxon>Archaea</taxon>
        <taxon>Thermoproteota</taxon>
        <taxon>Thermoprotei</taxon>
        <taxon>Sulfolobales</taxon>
        <taxon>Sulfolobaceae</taxon>
        <taxon>Metallosphaera</taxon>
    </lineage>
</organism>
<dbReference type="PANTHER" id="PTHR31503:SF36">
    <property type="entry name" value="SODIUM_CALCIUM EXCHANGER MEMBRANE REGION DOMAIN-CONTAINING PROTEIN"/>
    <property type="match status" value="1"/>
</dbReference>
<dbReference type="PANTHER" id="PTHR31503">
    <property type="entry name" value="VACUOLAR CALCIUM ION TRANSPORTER"/>
    <property type="match status" value="1"/>
</dbReference>
<feature type="domain" description="Sodium/calcium exchanger membrane region" evidence="8">
    <location>
        <begin position="10"/>
        <end position="147"/>
    </location>
</feature>
<dbReference type="GO" id="GO:0015369">
    <property type="term" value="F:calcium:proton antiporter activity"/>
    <property type="evidence" value="ECO:0007669"/>
    <property type="project" value="UniProtKB-ARBA"/>
</dbReference>
<evidence type="ECO:0000313" key="15">
    <source>
        <dbReference type="Proteomes" id="UP000029084"/>
    </source>
</evidence>
<evidence type="ECO:0000256" key="7">
    <source>
        <dbReference type="SAM" id="Phobius"/>
    </source>
</evidence>
<dbReference type="EMBL" id="CP012176">
    <property type="protein sequence ID" value="AKV83509.1"/>
    <property type="molecule type" value="Genomic_DNA"/>
</dbReference>
<dbReference type="GO" id="GO:0016020">
    <property type="term" value="C:membrane"/>
    <property type="evidence" value="ECO:0007669"/>
    <property type="project" value="InterPro"/>
</dbReference>
<feature type="transmembrane region" description="Helical" evidence="7">
    <location>
        <begin position="68"/>
        <end position="94"/>
    </location>
</feature>
<comment type="subcellular location">
    <subcellularLocation>
        <location evidence="1">Endomembrane system</location>
        <topology evidence="1">Multi-pass membrane protein</topology>
    </subcellularLocation>
</comment>
<dbReference type="Pfam" id="PF01699">
    <property type="entry name" value="Na_Ca_ex"/>
    <property type="match status" value="2"/>
</dbReference>
<gene>
    <name evidence="9" type="ORF">HA72_1540</name>
    <name evidence="10" type="ORF">MsedA_1562</name>
    <name evidence="11" type="ORF">MsedB_1564</name>
    <name evidence="12" type="ORF">MsedC_1562</name>
    <name evidence="13" type="ORF">MsedD_1563</name>
    <name evidence="14" type="ORF">MsedE_1567</name>
</gene>
<dbReference type="EMBL" id="CP008822">
    <property type="protein sequence ID" value="AIM27679.1"/>
    <property type="molecule type" value="Genomic_DNA"/>
</dbReference>
<dbReference type="Proteomes" id="UP000056255">
    <property type="component" value="Chromosome"/>
</dbReference>
<proteinExistence type="predicted"/>
<dbReference type="Proteomes" id="UP000061362">
    <property type="component" value="Chromosome"/>
</dbReference>
<evidence type="ECO:0000256" key="3">
    <source>
        <dbReference type="ARBA" id="ARBA00022692"/>
    </source>
</evidence>
<dbReference type="EMBL" id="CP012174">
    <property type="protein sequence ID" value="AKV79026.1"/>
    <property type="molecule type" value="Genomic_DNA"/>
</dbReference>
<evidence type="ECO:0000313" key="10">
    <source>
        <dbReference type="EMBL" id="AKV74536.1"/>
    </source>
</evidence>
<dbReference type="RefSeq" id="WP_012021482.1">
    <property type="nucleotide sequence ID" value="NZ_AP019770.1"/>
</dbReference>
<keyword evidence="4 7" id="KW-1133">Transmembrane helix</keyword>
<dbReference type="Proteomes" id="UP000062475">
    <property type="component" value="Chromosome"/>
</dbReference>
<dbReference type="Proteomes" id="UP000062398">
    <property type="component" value="Chromosome"/>
</dbReference>
<keyword evidence="5" id="KW-0406">Ion transport</keyword>
<feature type="transmembrane region" description="Helical" evidence="7">
    <location>
        <begin position="132"/>
        <end position="149"/>
    </location>
</feature>
<evidence type="ECO:0000313" key="9">
    <source>
        <dbReference type="EMBL" id="AIM27679.1"/>
    </source>
</evidence>
<evidence type="ECO:0000313" key="19">
    <source>
        <dbReference type="Proteomes" id="UP000062475"/>
    </source>
</evidence>
<evidence type="ECO:0000313" key="12">
    <source>
        <dbReference type="EMBL" id="AKV79026.1"/>
    </source>
</evidence>
<dbReference type="Gene3D" id="1.20.1420.30">
    <property type="entry name" value="NCX, central ion-binding region"/>
    <property type="match status" value="1"/>
</dbReference>
<name>A0A088E5G1_9CREN</name>
<keyword evidence="3 7" id="KW-0812">Transmembrane</keyword>
<evidence type="ECO:0000259" key="8">
    <source>
        <dbReference type="Pfam" id="PF01699"/>
    </source>
</evidence>
<evidence type="ECO:0000256" key="1">
    <source>
        <dbReference type="ARBA" id="ARBA00004127"/>
    </source>
</evidence>